<dbReference type="SUPFAM" id="SSF52540">
    <property type="entry name" value="P-loop containing nucleoside triphosphate hydrolases"/>
    <property type="match status" value="1"/>
</dbReference>
<evidence type="ECO:0000256" key="4">
    <source>
        <dbReference type="ARBA" id="ARBA00022741"/>
    </source>
</evidence>
<gene>
    <name evidence="7" type="ORF">EOD73_13015</name>
</gene>
<keyword evidence="3" id="KW-0472">Membrane</keyword>
<evidence type="ECO:0000256" key="5">
    <source>
        <dbReference type="ARBA" id="ARBA00022840"/>
    </source>
</evidence>
<dbReference type="OrthoDB" id="9783039at2"/>
<accession>A0A3S2VEM1</accession>
<sequence>MLTLTDLGLRFGGLTVLQGLNLRLRAGERVALLGPSGCGKSSVLRVLAGLQAPSEGRLAFDAGYAPRWGSVFQQATLMPWARTVDNVALPLRLQGLGAGAARERAAAQMARVGLGGFERAYAHELSGGMQMRAALARALVTEPEALLLDEPFGALDEITRERLGQELLARCAEQPSLAVLLVTHSVFEAVSLADRIVVMSPRPGRVRAEIDVASARSAEGWAQSDAYFALVRQAQEALAAGMQTAQGAAA</sequence>
<dbReference type="Pfam" id="PF00005">
    <property type="entry name" value="ABC_tran"/>
    <property type="match status" value="1"/>
</dbReference>
<comment type="similarity">
    <text evidence="1">Belongs to the ABC transporter superfamily.</text>
</comment>
<keyword evidence="3" id="KW-1003">Cell membrane</keyword>
<dbReference type="InterPro" id="IPR003593">
    <property type="entry name" value="AAA+_ATPase"/>
</dbReference>
<organism evidence="7 8">
    <name type="scientific">Inhella crocodyli</name>
    <dbReference type="NCBI Taxonomy" id="2499851"/>
    <lineage>
        <taxon>Bacteria</taxon>
        <taxon>Pseudomonadati</taxon>
        <taxon>Pseudomonadota</taxon>
        <taxon>Betaproteobacteria</taxon>
        <taxon>Burkholderiales</taxon>
        <taxon>Sphaerotilaceae</taxon>
        <taxon>Inhella</taxon>
    </lineage>
</organism>
<dbReference type="GO" id="GO:0005524">
    <property type="term" value="F:ATP binding"/>
    <property type="evidence" value="ECO:0007669"/>
    <property type="project" value="UniProtKB-KW"/>
</dbReference>
<dbReference type="SMART" id="SM00382">
    <property type="entry name" value="AAA"/>
    <property type="match status" value="1"/>
</dbReference>
<evidence type="ECO:0000256" key="3">
    <source>
        <dbReference type="ARBA" id="ARBA00022475"/>
    </source>
</evidence>
<dbReference type="InterPro" id="IPR003439">
    <property type="entry name" value="ABC_transporter-like_ATP-bd"/>
</dbReference>
<dbReference type="AlphaFoldDB" id="A0A3S2VEM1"/>
<dbReference type="RefSeq" id="WP_127683433.1">
    <property type="nucleotide sequence ID" value="NZ_SACM01000003.1"/>
</dbReference>
<name>A0A3S2VEM1_9BURK</name>
<keyword evidence="4" id="KW-0547">Nucleotide-binding</keyword>
<proteinExistence type="inferred from homology"/>
<evidence type="ECO:0000256" key="1">
    <source>
        <dbReference type="ARBA" id="ARBA00005417"/>
    </source>
</evidence>
<comment type="caution">
    <text evidence="7">The sequence shown here is derived from an EMBL/GenBank/DDBJ whole genome shotgun (WGS) entry which is preliminary data.</text>
</comment>
<keyword evidence="8" id="KW-1185">Reference proteome</keyword>
<dbReference type="PANTHER" id="PTHR42788">
    <property type="entry name" value="TAURINE IMPORT ATP-BINDING PROTEIN-RELATED"/>
    <property type="match status" value="1"/>
</dbReference>
<evidence type="ECO:0000259" key="6">
    <source>
        <dbReference type="PROSITE" id="PS50893"/>
    </source>
</evidence>
<evidence type="ECO:0000256" key="2">
    <source>
        <dbReference type="ARBA" id="ARBA00022448"/>
    </source>
</evidence>
<keyword evidence="5 7" id="KW-0067">ATP-binding</keyword>
<dbReference type="PROSITE" id="PS50893">
    <property type="entry name" value="ABC_TRANSPORTER_2"/>
    <property type="match status" value="1"/>
</dbReference>
<dbReference type="EMBL" id="SACM01000003">
    <property type="protein sequence ID" value="RVT85031.1"/>
    <property type="molecule type" value="Genomic_DNA"/>
</dbReference>
<evidence type="ECO:0000313" key="7">
    <source>
        <dbReference type="EMBL" id="RVT85031.1"/>
    </source>
</evidence>
<dbReference type="InterPro" id="IPR017871">
    <property type="entry name" value="ABC_transporter-like_CS"/>
</dbReference>
<dbReference type="Proteomes" id="UP000288587">
    <property type="component" value="Unassembled WGS sequence"/>
</dbReference>
<protein>
    <submittedName>
        <fullName evidence="7">ATP-binding cassette domain-containing protein</fullName>
    </submittedName>
</protein>
<evidence type="ECO:0000313" key="8">
    <source>
        <dbReference type="Proteomes" id="UP000288587"/>
    </source>
</evidence>
<dbReference type="InterPro" id="IPR050166">
    <property type="entry name" value="ABC_transporter_ATP-bind"/>
</dbReference>
<dbReference type="PROSITE" id="PS00211">
    <property type="entry name" value="ABC_TRANSPORTER_1"/>
    <property type="match status" value="1"/>
</dbReference>
<dbReference type="PANTHER" id="PTHR42788:SF19">
    <property type="entry name" value="ALIPHATIC SULFONATES IMPORT ATP-BINDING PROTEIN SSUB 2"/>
    <property type="match status" value="1"/>
</dbReference>
<dbReference type="Gene3D" id="3.40.50.300">
    <property type="entry name" value="P-loop containing nucleotide triphosphate hydrolases"/>
    <property type="match status" value="1"/>
</dbReference>
<dbReference type="InterPro" id="IPR027417">
    <property type="entry name" value="P-loop_NTPase"/>
</dbReference>
<reference evidence="7 8" key="1">
    <citation type="submission" date="2019-01" db="EMBL/GenBank/DDBJ databases">
        <authorList>
            <person name="Chen W.-M."/>
        </authorList>
    </citation>
    <scope>NUCLEOTIDE SEQUENCE [LARGE SCALE GENOMIC DNA]</scope>
    <source>
        <strain evidence="7 8">CCP-18</strain>
    </source>
</reference>
<dbReference type="GO" id="GO:0016887">
    <property type="term" value="F:ATP hydrolysis activity"/>
    <property type="evidence" value="ECO:0007669"/>
    <property type="project" value="InterPro"/>
</dbReference>
<keyword evidence="2" id="KW-0813">Transport</keyword>
<feature type="domain" description="ABC transporter" evidence="6">
    <location>
        <begin position="2"/>
        <end position="226"/>
    </location>
</feature>